<organism evidence="1 2">
    <name type="scientific">Campylobacter suis</name>
    <dbReference type="NCBI Taxonomy" id="2790657"/>
    <lineage>
        <taxon>Bacteria</taxon>
        <taxon>Pseudomonadati</taxon>
        <taxon>Campylobacterota</taxon>
        <taxon>Epsilonproteobacteria</taxon>
        <taxon>Campylobacterales</taxon>
        <taxon>Campylobacteraceae</taxon>
        <taxon>Campylobacter</taxon>
    </lineage>
</organism>
<evidence type="ECO:0008006" key="3">
    <source>
        <dbReference type="Google" id="ProtNLM"/>
    </source>
</evidence>
<evidence type="ECO:0000313" key="1">
    <source>
        <dbReference type="EMBL" id="CAD7287018.1"/>
    </source>
</evidence>
<gene>
    <name evidence="1" type="ORF">LMG8286_00655</name>
</gene>
<comment type="caution">
    <text evidence="1">The sequence shown here is derived from an EMBL/GenBank/DDBJ whole genome shotgun (WGS) entry which is preliminary data.</text>
</comment>
<accession>A0ABM8Q2H5</accession>
<keyword evidence="2" id="KW-1185">Reference proteome</keyword>
<dbReference type="Proteomes" id="UP000789359">
    <property type="component" value="Unassembled WGS sequence"/>
</dbReference>
<dbReference type="RefSeq" id="WP_230056426.1">
    <property type="nucleotide sequence ID" value="NZ_CAJHOE010000001.1"/>
</dbReference>
<proteinExistence type="predicted"/>
<reference evidence="1 2" key="1">
    <citation type="submission" date="2020-11" db="EMBL/GenBank/DDBJ databases">
        <authorList>
            <person name="Peeters C."/>
        </authorList>
    </citation>
    <scope>NUCLEOTIDE SEQUENCE [LARGE SCALE GENOMIC DNA]</scope>
    <source>
        <strain evidence="1 2">LMG 8286</strain>
    </source>
</reference>
<sequence length="109" mass="12429">MKISFECECIMLQKSLLLFCKEFISPHKECDFVVSDTQVSSQKPVFLIGSHINLPFSKQNLLNALEEFYSAIQIKQPNFQIKGENFEAKLDVLLANFKNDLIALVKAES</sequence>
<evidence type="ECO:0000313" key="2">
    <source>
        <dbReference type="Proteomes" id="UP000789359"/>
    </source>
</evidence>
<protein>
    <recommendedName>
        <fullName evidence="3">Ornithine carbamoyltransferase</fullName>
    </recommendedName>
</protein>
<dbReference type="EMBL" id="CAJHOE010000001">
    <property type="protein sequence ID" value="CAD7287018.1"/>
    <property type="molecule type" value="Genomic_DNA"/>
</dbReference>
<name>A0ABM8Q2H5_9BACT</name>